<keyword evidence="2" id="KW-0645">Protease</keyword>
<dbReference type="Gene3D" id="3.40.50.200">
    <property type="entry name" value="Peptidase S8/S53 domain"/>
    <property type="match status" value="1"/>
</dbReference>
<feature type="domain" description="Peptidase S8/S53" evidence="5">
    <location>
        <begin position="42"/>
        <end position="219"/>
    </location>
</feature>
<dbReference type="PANTHER" id="PTHR43806">
    <property type="entry name" value="PEPTIDASE S8"/>
    <property type="match status" value="1"/>
</dbReference>
<dbReference type="Pfam" id="PF00082">
    <property type="entry name" value="Peptidase_S8"/>
    <property type="match status" value="1"/>
</dbReference>
<gene>
    <name evidence="6" type="ORF">LCGC14_3125880</name>
</gene>
<sequence length="223" mass="24401">MGKLSINLPKFTIERVLQTFSEVYDWGLRDLNVPDIHKKTLGNGIKVAVIDSGKSTHFETNEATVSSKNFSRSPTLEDKNGHSTACAGIIAARKNNEGIIGVAPKAKLYFGKAMDDSGAGNPAALVKAIRWAMQQEVDIMSISAGMFFDFKPLKRIVQKAYRQNIIICAAVGNSGTRHYDVAFPARYPEVIGVAAYDQRHKVARFSSRGTNVSFAMPGVNIYT</sequence>
<feature type="non-terminal residue" evidence="6">
    <location>
        <position position="223"/>
    </location>
</feature>
<dbReference type="PRINTS" id="PR00723">
    <property type="entry name" value="SUBTILISIN"/>
</dbReference>
<evidence type="ECO:0000256" key="2">
    <source>
        <dbReference type="ARBA" id="ARBA00022670"/>
    </source>
</evidence>
<evidence type="ECO:0000313" key="6">
    <source>
        <dbReference type="EMBL" id="KKK50353.1"/>
    </source>
</evidence>
<evidence type="ECO:0000256" key="1">
    <source>
        <dbReference type="ARBA" id="ARBA00011073"/>
    </source>
</evidence>
<dbReference type="GO" id="GO:0006508">
    <property type="term" value="P:proteolysis"/>
    <property type="evidence" value="ECO:0007669"/>
    <property type="project" value="UniProtKB-KW"/>
</dbReference>
<dbReference type="InterPro" id="IPR015500">
    <property type="entry name" value="Peptidase_S8_subtilisin-rel"/>
</dbReference>
<keyword evidence="3" id="KW-0378">Hydrolase</keyword>
<dbReference type="EMBL" id="LAZR01068067">
    <property type="protein sequence ID" value="KKK50353.1"/>
    <property type="molecule type" value="Genomic_DNA"/>
</dbReference>
<protein>
    <recommendedName>
        <fullName evidence="5">Peptidase S8/S53 domain-containing protein</fullName>
    </recommendedName>
</protein>
<dbReference type="PROSITE" id="PS51892">
    <property type="entry name" value="SUBTILASE"/>
    <property type="match status" value="1"/>
</dbReference>
<name>A0A0F8W175_9ZZZZ</name>
<keyword evidence="4" id="KW-0720">Serine protease</keyword>
<evidence type="ECO:0000256" key="4">
    <source>
        <dbReference type="ARBA" id="ARBA00022825"/>
    </source>
</evidence>
<accession>A0A0F8W175</accession>
<proteinExistence type="inferred from homology"/>
<reference evidence="6" key="1">
    <citation type="journal article" date="2015" name="Nature">
        <title>Complex archaea that bridge the gap between prokaryotes and eukaryotes.</title>
        <authorList>
            <person name="Spang A."/>
            <person name="Saw J.H."/>
            <person name="Jorgensen S.L."/>
            <person name="Zaremba-Niedzwiedzka K."/>
            <person name="Martijn J."/>
            <person name="Lind A.E."/>
            <person name="van Eijk R."/>
            <person name="Schleper C."/>
            <person name="Guy L."/>
            <person name="Ettema T.J."/>
        </authorList>
    </citation>
    <scope>NUCLEOTIDE SEQUENCE</scope>
</reference>
<dbReference type="PANTHER" id="PTHR43806:SF11">
    <property type="entry name" value="CEREVISIN-RELATED"/>
    <property type="match status" value="1"/>
</dbReference>
<organism evidence="6">
    <name type="scientific">marine sediment metagenome</name>
    <dbReference type="NCBI Taxonomy" id="412755"/>
    <lineage>
        <taxon>unclassified sequences</taxon>
        <taxon>metagenomes</taxon>
        <taxon>ecological metagenomes</taxon>
    </lineage>
</organism>
<dbReference type="SUPFAM" id="SSF52743">
    <property type="entry name" value="Subtilisin-like"/>
    <property type="match status" value="1"/>
</dbReference>
<dbReference type="InterPro" id="IPR050131">
    <property type="entry name" value="Peptidase_S8_subtilisin-like"/>
</dbReference>
<evidence type="ECO:0000259" key="5">
    <source>
        <dbReference type="Pfam" id="PF00082"/>
    </source>
</evidence>
<comment type="similarity">
    <text evidence="1">Belongs to the peptidase S8 family.</text>
</comment>
<dbReference type="InterPro" id="IPR036852">
    <property type="entry name" value="Peptidase_S8/S53_dom_sf"/>
</dbReference>
<dbReference type="InterPro" id="IPR000209">
    <property type="entry name" value="Peptidase_S8/S53_dom"/>
</dbReference>
<comment type="caution">
    <text evidence="6">The sequence shown here is derived from an EMBL/GenBank/DDBJ whole genome shotgun (WGS) entry which is preliminary data.</text>
</comment>
<dbReference type="AlphaFoldDB" id="A0A0F8W175"/>
<dbReference type="GO" id="GO:0004252">
    <property type="term" value="F:serine-type endopeptidase activity"/>
    <property type="evidence" value="ECO:0007669"/>
    <property type="project" value="InterPro"/>
</dbReference>
<evidence type="ECO:0000256" key="3">
    <source>
        <dbReference type="ARBA" id="ARBA00022801"/>
    </source>
</evidence>